<dbReference type="WBParaSite" id="SVE_1575200.1">
    <property type="protein sequence ID" value="SVE_1575200.1"/>
    <property type="gene ID" value="SVE_1575200"/>
</dbReference>
<proteinExistence type="predicted"/>
<evidence type="ECO:0000313" key="4">
    <source>
        <dbReference type="WBParaSite" id="SVE_1575200.1"/>
    </source>
</evidence>
<keyword evidence="2" id="KW-0732">Signal</keyword>
<dbReference type="Proteomes" id="UP000035680">
    <property type="component" value="Unassembled WGS sequence"/>
</dbReference>
<feature type="chain" id="PRO_5005330081" evidence="2">
    <location>
        <begin position="21"/>
        <end position="149"/>
    </location>
</feature>
<keyword evidence="3" id="KW-1185">Reference proteome</keyword>
<evidence type="ECO:0000256" key="2">
    <source>
        <dbReference type="SAM" id="SignalP"/>
    </source>
</evidence>
<feature type="signal peptide" evidence="2">
    <location>
        <begin position="1"/>
        <end position="20"/>
    </location>
</feature>
<feature type="region of interest" description="Disordered" evidence="1">
    <location>
        <begin position="36"/>
        <end position="90"/>
    </location>
</feature>
<evidence type="ECO:0000256" key="1">
    <source>
        <dbReference type="SAM" id="MobiDB-lite"/>
    </source>
</evidence>
<reference evidence="3" key="1">
    <citation type="submission" date="2014-07" db="EMBL/GenBank/DDBJ databases">
        <authorList>
            <person name="Martin A.A"/>
            <person name="De Silva N."/>
        </authorList>
    </citation>
    <scope>NUCLEOTIDE SEQUENCE</scope>
</reference>
<name>A0A0K0FTU0_STRVS</name>
<sequence>MKLIYSLFFFILTFNDFIFSYENELRHDQEKNLDNYNSETLIRNRRKSKNSQGTSNKGKGSKASSETTTSKPNDASTTAVGEQEKCPGGWFNWKTYWCWVKQGAKKVKDTVKNILKKKPSKKQSTTTKAPDHNSTNQSKGAQKKKHKKE</sequence>
<dbReference type="AlphaFoldDB" id="A0A0K0FTU0"/>
<evidence type="ECO:0000313" key="3">
    <source>
        <dbReference type="Proteomes" id="UP000035680"/>
    </source>
</evidence>
<feature type="region of interest" description="Disordered" evidence="1">
    <location>
        <begin position="111"/>
        <end position="149"/>
    </location>
</feature>
<feature type="compositionally biased region" description="Polar residues" evidence="1">
    <location>
        <begin position="50"/>
        <end position="80"/>
    </location>
</feature>
<organism evidence="3 4">
    <name type="scientific">Strongyloides venezuelensis</name>
    <name type="common">Threadworm</name>
    <dbReference type="NCBI Taxonomy" id="75913"/>
    <lineage>
        <taxon>Eukaryota</taxon>
        <taxon>Metazoa</taxon>
        <taxon>Ecdysozoa</taxon>
        <taxon>Nematoda</taxon>
        <taxon>Chromadorea</taxon>
        <taxon>Rhabditida</taxon>
        <taxon>Tylenchina</taxon>
        <taxon>Panagrolaimomorpha</taxon>
        <taxon>Strongyloidoidea</taxon>
        <taxon>Strongyloididae</taxon>
        <taxon>Strongyloides</taxon>
    </lineage>
</organism>
<protein>
    <submittedName>
        <fullName evidence="4">Uncharacterized protein</fullName>
    </submittedName>
</protein>
<accession>A0A0K0FTU0</accession>
<reference evidence="4" key="2">
    <citation type="submission" date="2015-08" db="UniProtKB">
        <authorList>
            <consortium name="WormBaseParasite"/>
        </authorList>
    </citation>
    <scope>IDENTIFICATION</scope>
</reference>